<name>A0A848G760_9RHOO</name>
<evidence type="ECO:0008006" key="4">
    <source>
        <dbReference type="Google" id="ProtNLM"/>
    </source>
</evidence>
<dbReference type="EMBL" id="JABBGA010000012">
    <property type="protein sequence ID" value="NML27090.1"/>
    <property type="molecule type" value="Genomic_DNA"/>
</dbReference>
<evidence type="ECO:0000256" key="1">
    <source>
        <dbReference type="SAM" id="Phobius"/>
    </source>
</evidence>
<accession>A0A848G760</accession>
<sequence>MKKDVRDSGYVLLEALVALLIFSLGLLGMISFQAASFKIMADSRFRTEAAMLADELLARMSASEVSRVQSDFGPQGPKFLAWLDDRVVGASRLPAARVIPSFSPSATPTTLLVSLRIEWTAPGAKGAAQAVETTGVYETRALLF</sequence>
<evidence type="ECO:0000313" key="2">
    <source>
        <dbReference type="EMBL" id="NML27090.1"/>
    </source>
</evidence>
<feature type="transmembrane region" description="Helical" evidence="1">
    <location>
        <begin position="12"/>
        <end position="37"/>
    </location>
</feature>
<keyword evidence="3" id="KW-1185">Reference proteome</keyword>
<dbReference type="Proteomes" id="UP000580043">
    <property type="component" value="Unassembled WGS sequence"/>
</dbReference>
<dbReference type="RefSeq" id="WP_169146629.1">
    <property type="nucleotide sequence ID" value="NZ_JABBGA010000012.1"/>
</dbReference>
<protein>
    <recommendedName>
        <fullName evidence="4">Type IV pilus modification protein PilV</fullName>
    </recommendedName>
</protein>
<comment type="caution">
    <text evidence="2">The sequence shown here is derived from an EMBL/GenBank/DDBJ whole genome shotgun (WGS) entry which is preliminary data.</text>
</comment>
<evidence type="ECO:0000313" key="3">
    <source>
        <dbReference type="Proteomes" id="UP000580043"/>
    </source>
</evidence>
<gene>
    <name evidence="2" type="ORF">HHL15_15155</name>
</gene>
<reference evidence="2 3" key="1">
    <citation type="submission" date="2020-04" db="EMBL/GenBank/DDBJ databases">
        <title>Zoogloea sp. G-4-1-14 isolated from soil.</title>
        <authorList>
            <person name="Dahal R.H."/>
        </authorList>
    </citation>
    <scope>NUCLEOTIDE SEQUENCE [LARGE SCALE GENOMIC DNA]</scope>
    <source>
        <strain evidence="2 3">G-4-1-14</strain>
    </source>
</reference>
<keyword evidence="1" id="KW-0812">Transmembrane</keyword>
<dbReference type="AlphaFoldDB" id="A0A848G760"/>
<organism evidence="2 3">
    <name type="scientific">Zoogloea dura</name>
    <dbReference type="NCBI Taxonomy" id="2728840"/>
    <lineage>
        <taxon>Bacteria</taxon>
        <taxon>Pseudomonadati</taxon>
        <taxon>Pseudomonadota</taxon>
        <taxon>Betaproteobacteria</taxon>
        <taxon>Rhodocyclales</taxon>
        <taxon>Zoogloeaceae</taxon>
        <taxon>Zoogloea</taxon>
    </lineage>
</organism>
<proteinExistence type="predicted"/>
<keyword evidence="1" id="KW-1133">Transmembrane helix</keyword>
<keyword evidence="1" id="KW-0472">Membrane</keyword>